<reference evidence="2 3" key="1">
    <citation type="submission" date="2021-04" db="EMBL/GenBank/DDBJ databases">
        <authorList>
            <person name="Bliznina A."/>
        </authorList>
    </citation>
    <scope>NUCLEOTIDE SEQUENCE [LARGE SCALE GENOMIC DNA]</scope>
</reference>
<feature type="compositionally biased region" description="Basic residues" evidence="1">
    <location>
        <begin position="540"/>
        <end position="553"/>
    </location>
</feature>
<keyword evidence="3" id="KW-1185">Reference proteome</keyword>
<feature type="compositionally biased region" description="Polar residues" evidence="1">
    <location>
        <begin position="32"/>
        <end position="51"/>
    </location>
</feature>
<evidence type="ECO:0000313" key="3">
    <source>
        <dbReference type="Proteomes" id="UP001158576"/>
    </source>
</evidence>
<feature type="region of interest" description="Disordered" evidence="1">
    <location>
        <begin position="17"/>
        <end position="65"/>
    </location>
</feature>
<feature type="region of interest" description="Disordered" evidence="1">
    <location>
        <begin position="533"/>
        <end position="553"/>
    </location>
</feature>
<proteinExistence type="predicted"/>
<accession>A0ABN7SP02</accession>
<protein>
    <submittedName>
        <fullName evidence="2">Oidioi.mRNA.OKI2018_I69.chr1.g129.t1.cds</fullName>
    </submittedName>
</protein>
<feature type="region of interest" description="Disordered" evidence="1">
    <location>
        <begin position="296"/>
        <end position="326"/>
    </location>
</feature>
<organism evidence="2 3">
    <name type="scientific">Oikopleura dioica</name>
    <name type="common">Tunicate</name>
    <dbReference type="NCBI Taxonomy" id="34765"/>
    <lineage>
        <taxon>Eukaryota</taxon>
        <taxon>Metazoa</taxon>
        <taxon>Chordata</taxon>
        <taxon>Tunicata</taxon>
        <taxon>Appendicularia</taxon>
        <taxon>Copelata</taxon>
        <taxon>Oikopleuridae</taxon>
        <taxon>Oikopleura</taxon>
    </lineage>
</organism>
<feature type="region of interest" description="Disordered" evidence="1">
    <location>
        <begin position="446"/>
        <end position="471"/>
    </location>
</feature>
<gene>
    <name evidence="2" type="ORF">OKIOD_LOCUS8894</name>
</gene>
<sequence>MMTDRTPIKSHAAFSIHYESSSESSSDGFRLNSASSSETIRPSTAGSSTETLKPENEESSMTPSRQEILLSGSDWSQDRHSDFSTGTSGWSSIDGDYDCDRKAALTVTKCLVTIDKLLFGEEINNEEQQFVSEEVKEECKLWRENFTYLRLSGNRICPSRSTDGLEYFPRSGAAVEDDPDEEIDLPPVEIQPTKSAEFDQSSFQKPDMSLNLEGKRMIPKVPAANATYAEEVIESHGIVEELIASDRNQIAVKVKKRPKSSSGKIEYYPIKYPDPLTPEGVPNTRVIYERPNPPARAATVLSNAPSTSRPFQSTRNASRASGDYRGQFKQNQEKEIQLQEMMQKGISSLKVKGSSHSLDSRLNINREATDVFPSLKMKESFLNRPATTQSRQREGSRNQSRPNNRVPLKKHRLEPLAPKSRLQSRQNYDSRGLDQLMGHSISQKELSKSYSSIESRVSPTNNTSSSRLFSRPSDTLVRIPESRPDTLNDYPIKHSVSSRLYDHSSERANFSQASRRQPLTIANQVSKMNIIQGIEGKPPPKQKYHYHHRHHHM</sequence>
<name>A0ABN7SP02_OIKDI</name>
<evidence type="ECO:0000313" key="2">
    <source>
        <dbReference type="EMBL" id="CAG5102069.1"/>
    </source>
</evidence>
<dbReference type="EMBL" id="OU015566">
    <property type="protein sequence ID" value="CAG5102069.1"/>
    <property type="molecule type" value="Genomic_DNA"/>
</dbReference>
<dbReference type="Proteomes" id="UP001158576">
    <property type="component" value="Chromosome 1"/>
</dbReference>
<feature type="region of interest" description="Disordered" evidence="1">
    <location>
        <begin position="375"/>
        <end position="427"/>
    </location>
</feature>
<feature type="compositionally biased region" description="Polar residues" evidence="1">
    <location>
        <begin position="300"/>
        <end position="319"/>
    </location>
</feature>
<feature type="compositionally biased region" description="Polar residues" evidence="1">
    <location>
        <begin position="446"/>
        <end position="468"/>
    </location>
</feature>
<evidence type="ECO:0000256" key="1">
    <source>
        <dbReference type="SAM" id="MobiDB-lite"/>
    </source>
</evidence>